<sequence length="471" mass="51101">MGVLFNDVVINKLSGGLGRRTPNQDMVSGLLFNTPVQPDAKIEKDKIYRLASVKDAEDLGIDENYDKDGISVYYQISQFFRMNPSGDLFIMRHEETKPSYASLVANGAELMLEQANGAIRQLAIVSQVGKAGDFSGTIAAIGEAKTVTEKAFKDFRPVEILLEGKGFDLAKPYDLKESGAENVSVTIAMDQELVDQGRYFVADENGNKSTLYAFSQDEVLRATGVKNGEYNVFVKNSEGDETPVTGADGSTPIVLISDDSYKNTAAVGVLLGAVSKAKVSENIAWVEKFNLTGSGFRTVGFVGGVSVRESETKTLDEFKYIFSRKHIGLPGVYFNDSHTCTVPTSDFTFIEANRTINKAARIARTALLPKLNSPVLVDPDSGKLAPSVVKGFETLCRSAVERMISNEEVSEIDVYVNPNQDILANSELEIEMSIVPMGTARRIIVNLGFKNPFQLNARVSAPAASAPAPTT</sequence>
<organism evidence="1 2">
    <name type="scientific">Tenacibaculum platacis</name>
    <dbReference type="NCBI Taxonomy" id="3137852"/>
    <lineage>
        <taxon>Bacteria</taxon>
        <taxon>Pseudomonadati</taxon>
        <taxon>Bacteroidota</taxon>
        <taxon>Flavobacteriia</taxon>
        <taxon>Flavobacteriales</taxon>
        <taxon>Flavobacteriaceae</taxon>
        <taxon>Tenacibaculum</taxon>
    </lineage>
</organism>
<comment type="caution">
    <text evidence="1">The sequence shown here is derived from an EMBL/GenBank/DDBJ whole genome shotgun (WGS) entry which is preliminary data.</text>
</comment>
<dbReference type="Pfam" id="PF10758">
    <property type="entry name" value="DUF2586"/>
    <property type="match status" value="1"/>
</dbReference>
<keyword evidence="2" id="KW-1185">Reference proteome</keyword>
<gene>
    <name evidence="1" type="ORF">T190607A01A_50166</name>
</gene>
<name>A0ABP1ETX1_9FLAO</name>
<dbReference type="InterPro" id="IPR019694">
    <property type="entry name" value="Phage_HP1_Orf23"/>
</dbReference>
<accession>A0ABP1ETX1</accession>
<evidence type="ECO:0000313" key="2">
    <source>
        <dbReference type="Proteomes" id="UP001497416"/>
    </source>
</evidence>
<reference evidence="1 2" key="1">
    <citation type="submission" date="2024-05" db="EMBL/GenBank/DDBJ databases">
        <authorList>
            <person name="Duchaud E."/>
        </authorList>
    </citation>
    <scope>NUCLEOTIDE SEQUENCE [LARGE SCALE GENOMIC DNA]</scope>
    <source>
        <strain evidence="1">Ena-SAMPLE-TAB-13-05-2024-13:56:06:370-140302</strain>
    </source>
</reference>
<evidence type="ECO:0000313" key="1">
    <source>
        <dbReference type="EMBL" id="CAL2093247.1"/>
    </source>
</evidence>
<proteinExistence type="predicted"/>
<dbReference type="Proteomes" id="UP001497416">
    <property type="component" value="Unassembled WGS sequence"/>
</dbReference>
<dbReference type="EMBL" id="CAXIXY010000007">
    <property type="protein sequence ID" value="CAL2093247.1"/>
    <property type="molecule type" value="Genomic_DNA"/>
</dbReference>
<evidence type="ECO:0008006" key="3">
    <source>
        <dbReference type="Google" id="ProtNLM"/>
    </source>
</evidence>
<protein>
    <recommendedName>
        <fullName evidence="3">Tail sheath protein</fullName>
    </recommendedName>
</protein>
<dbReference type="RefSeq" id="WP_348713570.1">
    <property type="nucleotide sequence ID" value="NZ_CAXIXY010000007.1"/>
</dbReference>